<evidence type="ECO:0000256" key="1">
    <source>
        <dbReference type="SAM" id="Coils"/>
    </source>
</evidence>
<feature type="transmembrane region" description="Helical" evidence="2">
    <location>
        <begin position="49"/>
        <end position="73"/>
    </location>
</feature>
<feature type="transmembrane region" description="Helical" evidence="2">
    <location>
        <begin position="26"/>
        <end position="43"/>
    </location>
</feature>
<dbReference type="EMBL" id="CP096658">
    <property type="protein sequence ID" value="UPW02076.1"/>
    <property type="molecule type" value="Genomic_DNA"/>
</dbReference>
<keyword evidence="2" id="KW-0472">Membrane</keyword>
<dbReference type="Proteomes" id="UP000830434">
    <property type="component" value="Chromosome"/>
</dbReference>
<evidence type="ECO:0000256" key="2">
    <source>
        <dbReference type="SAM" id="Phobius"/>
    </source>
</evidence>
<organism evidence="3 4">
    <name type="scientific">Halorussus gelatinilyticus</name>
    <dbReference type="NCBI Taxonomy" id="2937524"/>
    <lineage>
        <taxon>Archaea</taxon>
        <taxon>Methanobacteriati</taxon>
        <taxon>Methanobacteriota</taxon>
        <taxon>Stenosarchaea group</taxon>
        <taxon>Halobacteria</taxon>
        <taxon>Halobacteriales</taxon>
        <taxon>Haladaptataceae</taxon>
        <taxon>Halorussus</taxon>
    </lineage>
</organism>
<dbReference type="AlphaFoldDB" id="A0A8U0INC9"/>
<keyword evidence="2" id="KW-1133">Transmembrane helix</keyword>
<dbReference type="KEGG" id="haxz:M0R88_08265"/>
<proteinExistence type="predicted"/>
<sequence length="77" mass="8344">MTDDRDRLESKVDRLDERVAGLETKLDRLVLLVGALLVVQLAHVVGGDILLNLLLVLLALGLLGFAAVFLLALGKRL</sequence>
<gene>
    <name evidence="3" type="ORF">M0R88_08265</name>
</gene>
<name>A0A8U0INC9_9EURY</name>
<accession>A0A8U0INC9</accession>
<feature type="coiled-coil region" evidence="1">
    <location>
        <begin position="5"/>
        <end position="32"/>
    </location>
</feature>
<keyword evidence="2" id="KW-0812">Transmembrane</keyword>
<keyword evidence="4" id="KW-1185">Reference proteome</keyword>
<dbReference type="GeneID" id="72189842"/>
<keyword evidence="1" id="KW-0175">Coiled coil</keyword>
<reference evidence="3" key="1">
    <citation type="submission" date="2022-04" db="EMBL/GenBank/DDBJ databases">
        <title>Diverse halophilic archaea isolated from saline environments.</title>
        <authorList>
            <person name="Cui H.-L."/>
        </authorList>
    </citation>
    <scope>NUCLEOTIDE SEQUENCE</scope>
    <source>
        <strain evidence="3">XZYJT40</strain>
    </source>
</reference>
<protein>
    <submittedName>
        <fullName evidence="3">Uncharacterized protein</fullName>
    </submittedName>
</protein>
<evidence type="ECO:0000313" key="3">
    <source>
        <dbReference type="EMBL" id="UPW02076.1"/>
    </source>
</evidence>
<evidence type="ECO:0000313" key="4">
    <source>
        <dbReference type="Proteomes" id="UP000830434"/>
    </source>
</evidence>
<dbReference type="RefSeq" id="WP_248656463.1">
    <property type="nucleotide sequence ID" value="NZ_CP096658.1"/>
</dbReference>